<sequence>MVRISQLVITNNCKDNNYIENSNFKIINESNNNKTTMGFFNSAWYQGY</sequence>
<name>A0AAN3A5X9_BACO1</name>
<organism evidence="1 2">
    <name type="scientific">Bacteroides ovatus (strain ATCC 8483 / DSM 1896 / JCM 5824 / BCRC 10623 / CCUG 4943 / NCTC 11153)</name>
    <dbReference type="NCBI Taxonomy" id="411476"/>
    <lineage>
        <taxon>Bacteria</taxon>
        <taxon>Pseudomonadati</taxon>
        <taxon>Bacteroidota</taxon>
        <taxon>Bacteroidia</taxon>
        <taxon>Bacteroidales</taxon>
        <taxon>Bacteroidaceae</taxon>
        <taxon>Bacteroides</taxon>
    </lineage>
</organism>
<evidence type="ECO:0000313" key="1">
    <source>
        <dbReference type="EMBL" id="EDO10471.1"/>
    </source>
</evidence>
<protein>
    <submittedName>
        <fullName evidence="1">Uncharacterized protein</fullName>
    </submittedName>
</protein>
<gene>
    <name evidence="1" type="ORF">BACOVA_03918</name>
</gene>
<reference evidence="2" key="2">
    <citation type="submission" date="2007-04" db="EMBL/GenBank/DDBJ databases">
        <title>Draft genome sequence of Bacteroides ovatus (ATCC 8483).</title>
        <authorList>
            <person name="Sudarsanam P."/>
            <person name="Ley R."/>
            <person name="Guruge J."/>
            <person name="Turnbaugh P.J."/>
            <person name="Mahowald M."/>
            <person name="Liep D."/>
            <person name="Gordon J."/>
        </authorList>
    </citation>
    <scope>NUCLEOTIDE SEQUENCE [LARGE SCALE GENOMIC DNA]</scope>
    <source>
        <strain evidence="2">ATCC 8483 / DSM 1896 / JCM 5824 / BCRC 10623 / CCUG 4943 / NCTC 11153</strain>
    </source>
</reference>
<accession>A0AAN3A5X9</accession>
<dbReference type="AlphaFoldDB" id="A0AAN3A5X9"/>
<reference evidence="1 2" key="1">
    <citation type="submission" date="2007-03" db="EMBL/GenBank/DDBJ databases">
        <authorList>
            <person name="Fulton L."/>
            <person name="Clifton S."/>
            <person name="Fulton B."/>
            <person name="Xu J."/>
            <person name="Minx P."/>
            <person name="Pepin K.H."/>
            <person name="Johnson M."/>
            <person name="Thiruvilangam P."/>
            <person name="Bhonagiri V."/>
            <person name="Nash W.E."/>
            <person name="Mardis E.R."/>
            <person name="Wilson R.K."/>
        </authorList>
    </citation>
    <scope>NUCLEOTIDE SEQUENCE [LARGE SCALE GENOMIC DNA]</scope>
    <source>
        <strain evidence="2">ATCC 8483 / DSM 1896 / JCM 5824 / BCRC 10623 / CCUG 4943 / NCTC 11153</strain>
    </source>
</reference>
<evidence type="ECO:0000313" key="2">
    <source>
        <dbReference type="Proteomes" id="UP000005475"/>
    </source>
</evidence>
<comment type="caution">
    <text evidence="1">The sequence shown here is derived from an EMBL/GenBank/DDBJ whole genome shotgun (WGS) entry which is preliminary data.</text>
</comment>
<proteinExistence type="predicted"/>
<dbReference type="Proteomes" id="UP000005475">
    <property type="component" value="Unassembled WGS sequence"/>
</dbReference>
<dbReference type="EMBL" id="AAXF02000052">
    <property type="protein sequence ID" value="EDO10471.1"/>
    <property type="molecule type" value="Genomic_DNA"/>
</dbReference>